<dbReference type="Proteomes" id="UP000240258">
    <property type="component" value="Chromosome"/>
</dbReference>
<evidence type="ECO:0000313" key="1">
    <source>
        <dbReference type="EMBL" id="AVQ19763.1"/>
    </source>
</evidence>
<accession>A0ABM6TZG4</accession>
<sequence length="571" mass="68663">MKKYEVANSLKSFLGKENNKILLKYSLEEKLSDEEKTELEKIYLENLQKQRKRIANKIKLENIEILISYVSYSYSENEKIYFENILEKNLRIFPNIKCFLLIYSKETEEIFKKTKVKFKNVDVNGILLEEVTSAHIQSNIQKYISKFKPNKNNSIIDITLGMKIITVYLYKLAVERGIFSINWQESQIPKYIYCEKQDEYIKDIGMRRYPFNTKLELMIEPEKENIKIYEYINKSLKKFEFSATESYYNQIGNSGMENFYRELSKIFSFQNMLSLDGENFYSQMENFFIKLSENRELSRENILKLKPFLSNLLSLILFESSEENIETRSFFWLDRFLTKFQIKSDELLENGFLSEYREKIYYFFILKYFESKKEEENSYYYEKFIKDLRKNILKELRVDEKEGKDFLRDGNIFELLDIDIEDIVENLNPSISLTESIKGDFYFENKVLYIEKYNLKIDCEKDERINFINNKGADILRELMKNYTVTFGGRELFERLAKYKNDESELARSNRFRKNLTVLKNKAKDFNNHLKEIGREEGIELGELILYQKIEEKESNYSHQFQINPKFYTLV</sequence>
<reference evidence="2" key="1">
    <citation type="journal article" date="2018" name="MSphere">
        <title>Fusobacterium Genomics Using MinION and Illumina Sequencing Enables Genome Completion and Correction.</title>
        <authorList>
            <person name="Todd S.M."/>
            <person name="Settlage R.E."/>
            <person name="Lahmers K.K."/>
            <person name="Slade D.J."/>
        </authorList>
    </citation>
    <scope>NUCLEOTIDE SEQUENCE [LARGE SCALE GENOMIC DNA]</scope>
    <source>
        <strain evidence="2">ATCC 9817</strain>
    </source>
</reference>
<protein>
    <submittedName>
        <fullName evidence="1">Uncharacterized protein</fullName>
    </submittedName>
</protein>
<proteinExistence type="predicted"/>
<organism evidence="1 2">
    <name type="scientific">Fusobacterium mortiferum ATCC 9817</name>
    <dbReference type="NCBI Taxonomy" id="469616"/>
    <lineage>
        <taxon>Bacteria</taxon>
        <taxon>Fusobacteriati</taxon>
        <taxon>Fusobacteriota</taxon>
        <taxon>Fusobacteriia</taxon>
        <taxon>Fusobacteriales</taxon>
        <taxon>Fusobacteriaceae</taxon>
        <taxon>Fusobacterium</taxon>
    </lineage>
</organism>
<dbReference type="EMBL" id="CP028102">
    <property type="protein sequence ID" value="AVQ19763.1"/>
    <property type="molecule type" value="Genomic_DNA"/>
</dbReference>
<dbReference type="RefSeq" id="WP_005886890.1">
    <property type="nucleotide sequence ID" value="NZ_CAXUGQ010000002.1"/>
</dbReference>
<evidence type="ECO:0000313" key="2">
    <source>
        <dbReference type="Proteomes" id="UP000240258"/>
    </source>
</evidence>
<dbReference type="GeneID" id="62764252"/>
<keyword evidence="2" id="KW-1185">Reference proteome</keyword>
<gene>
    <name evidence="1" type="ORF">C4N19_11950</name>
</gene>
<name>A0ABM6TZG4_FUSMR</name>